<comment type="caution">
    <text evidence="1">The sequence shown here is derived from an EMBL/GenBank/DDBJ whole genome shotgun (WGS) entry which is preliminary data.</text>
</comment>
<dbReference type="EMBL" id="LAZR01022207">
    <property type="protein sequence ID" value="KKL82672.1"/>
    <property type="molecule type" value="Genomic_DNA"/>
</dbReference>
<gene>
    <name evidence="1" type="ORF">LCGC14_1982400</name>
</gene>
<name>A0A0F9I5J9_9ZZZZ</name>
<organism evidence="1">
    <name type="scientific">marine sediment metagenome</name>
    <dbReference type="NCBI Taxonomy" id="412755"/>
    <lineage>
        <taxon>unclassified sequences</taxon>
        <taxon>metagenomes</taxon>
        <taxon>ecological metagenomes</taxon>
    </lineage>
</organism>
<sequence length="50" mass="5541">MIYSSELTELVNLCDRVLALYDGKVVAEFNGDDISEEALLSAIMGMNHIH</sequence>
<protein>
    <submittedName>
        <fullName evidence="1">Uncharacterized protein</fullName>
    </submittedName>
</protein>
<evidence type="ECO:0000313" key="1">
    <source>
        <dbReference type="EMBL" id="KKL82672.1"/>
    </source>
</evidence>
<dbReference type="AlphaFoldDB" id="A0A0F9I5J9"/>
<reference evidence="1" key="1">
    <citation type="journal article" date="2015" name="Nature">
        <title>Complex archaea that bridge the gap between prokaryotes and eukaryotes.</title>
        <authorList>
            <person name="Spang A."/>
            <person name="Saw J.H."/>
            <person name="Jorgensen S.L."/>
            <person name="Zaremba-Niedzwiedzka K."/>
            <person name="Martijn J."/>
            <person name="Lind A.E."/>
            <person name="van Eijk R."/>
            <person name="Schleper C."/>
            <person name="Guy L."/>
            <person name="Ettema T.J."/>
        </authorList>
    </citation>
    <scope>NUCLEOTIDE SEQUENCE</scope>
</reference>
<accession>A0A0F9I5J9</accession>
<proteinExistence type="predicted"/>